<dbReference type="PRINTS" id="PR00032">
    <property type="entry name" value="HTHARAC"/>
</dbReference>
<dbReference type="AlphaFoldDB" id="A0A316L344"/>
<name>A0A316L344_9FLAO</name>
<keyword evidence="2" id="KW-0238">DNA-binding</keyword>
<proteinExistence type="predicted"/>
<organism evidence="5 6">
    <name type="scientific">Flagellimonas aquimarina</name>
    <dbReference type="NCBI Taxonomy" id="2201895"/>
    <lineage>
        <taxon>Bacteria</taxon>
        <taxon>Pseudomonadati</taxon>
        <taxon>Bacteroidota</taxon>
        <taxon>Flavobacteriia</taxon>
        <taxon>Flavobacteriales</taxon>
        <taxon>Flavobacteriaceae</taxon>
        <taxon>Flagellimonas</taxon>
    </lineage>
</organism>
<dbReference type="EMBL" id="QGEG01000001">
    <property type="protein sequence ID" value="PWL40454.1"/>
    <property type="molecule type" value="Genomic_DNA"/>
</dbReference>
<dbReference type="InterPro" id="IPR018060">
    <property type="entry name" value="HTH_AraC"/>
</dbReference>
<dbReference type="PROSITE" id="PS01124">
    <property type="entry name" value="HTH_ARAC_FAMILY_2"/>
    <property type="match status" value="1"/>
</dbReference>
<dbReference type="SMART" id="SM00342">
    <property type="entry name" value="HTH_ARAC"/>
    <property type="match status" value="1"/>
</dbReference>
<keyword evidence="6" id="KW-1185">Reference proteome</keyword>
<dbReference type="Pfam" id="PF22200">
    <property type="entry name" value="ExsA_N"/>
    <property type="match status" value="1"/>
</dbReference>
<evidence type="ECO:0000313" key="6">
    <source>
        <dbReference type="Proteomes" id="UP000245762"/>
    </source>
</evidence>
<gene>
    <name evidence="5" type="ORF">DKG77_06490</name>
</gene>
<sequence>MGLFAPLFLLFNHTNKLLMIIDYKRIDLFGKMLFERAVIKPPIKRPNPMNNEACFLHIRQGKYNSISEDEFLSAIKRQSVLMKCGNFLGQILPDKQTGLYEAVAVHFHPDVLRKIYMNNLPKFLTKPKKNPIATNMVLMEASIPVDKYVEDVLFYFENPHLVNEEILILKTKEIILLLMQTQNAPNVLQILENLFEERTVDFKTTIESHLFSDITLIELAQLTNRSLSSFKRKFKATYHSPPLQYIHSRRLQKSKELLAISEQSIGDIAFDCGFKTINHFSKKFKESFGVSPSLYRKTLSGK</sequence>
<dbReference type="InterPro" id="IPR020449">
    <property type="entry name" value="Tscrpt_reg_AraC-type_HTH"/>
</dbReference>
<evidence type="ECO:0000256" key="2">
    <source>
        <dbReference type="ARBA" id="ARBA00023125"/>
    </source>
</evidence>
<protein>
    <submittedName>
        <fullName evidence="5">AraC family transcriptional regulator</fullName>
    </submittedName>
</protein>
<dbReference type="PANTHER" id="PTHR43280">
    <property type="entry name" value="ARAC-FAMILY TRANSCRIPTIONAL REGULATOR"/>
    <property type="match status" value="1"/>
</dbReference>
<dbReference type="InterPro" id="IPR009057">
    <property type="entry name" value="Homeodomain-like_sf"/>
</dbReference>
<dbReference type="InterPro" id="IPR018062">
    <property type="entry name" value="HTH_AraC-typ_CS"/>
</dbReference>
<dbReference type="SUPFAM" id="SSF46689">
    <property type="entry name" value="Homeodomain-like"/>
    <property type="match status" value="2"/>
</dbReference>
<feature type="domain" description="HTH araC/xylS-type" evidence="4">
    <location>
        <begin position="200"/>
        <end position="298"/>
    </location>
</feature>
<dbReference type="InterPro" id="IPR054015">
    <property type="entry name" value="ExsA-like_N"/>
</dbReference>
<keyword evidence="3" id="KW-0804">Transcription</keyword>
<evidence type="ECO:0000256" key="1">
    <source>
        <dbReference type="ARBA" id="ARBA00023015"/>
    </source>
</evidence>
<dbReference type="Pfam" id="PF12833">
    <property type="entry name" value="HTH_18"/>
    <property type="match status" value="1"/>
</dbReference>
<reference evidence="5 6" key="1">
    <citation type="submission" date="2018-05" db="EMBL/GenBank/DDBJ databases">
        <title>Complete genome sequence of Flagellimonas aquimarina ECD12 isolated from seaweed Ecklonia cava.</title>
        <authorList>
            <person name="Choi S."/>
            <person name="Seong C."/>
        </authorList>
    </citation>
    <scope>NUCLEOTIDE SEQUENCE [LARGE SCALE GENOMIC DNA]</scope>
    <source>
        <strain evidence="5 6">ECD12</strain>
    </source>
</reference>
<dbReference type="GO" id="GO:0043565">
    <property type="term" value="F:sequence-specific DNA binding"/>
    <property type="evidence" value="ECO:0007669"/>
    <property type="project" value="InterPro"/>
</dbReference>
<dbReference type="Gene3D" id="1.10.10.60">
    <property type="entry name" value="Homeodomain-like"/>
    <property type="match status" value="2"/>
</dbReference>
<evidence type="ECO:0000259" key="4">
    <source>
        <dbReference type="PROSITE" id="PS01124"/>
    </source>
</evidence>
<dbReference type="Proteomes" id="UP000245762">
    <property type="component" value="Unassembled WGS sequence"/>
</dbReference>
<evidence type="ECO:0000313" key="5">
    <source>
        <dbReference type="EMBL" id="PWL40454.1"/>
    </source>
</evidence>
<evidence type="ECO:0000256" key="3">
    <source>
        <dbReference type="ARBA" id="ARBA00023163"/>
    </source>
</evidence>
<keyword evidence="1" id="KW-0805">Transcription regulation</keyword>
<accession>A0A316L344</accession>
<comment type="caution">
    <text evidence="5">The sequence shown here is derived from an EMBL/GenBank/DDBJ whole genome shotgun (WGS) entry which is preliminary data.</text>
</comment>
<dbReference type="PROSITE" id="PS00041">
    <property type="entry name" value="HTH_ARAC_FAMILY_1"/>
    <property type="match status" value="1"/>
</dbReference>
<dbReference type="GO" id="GO:0003700">
    <property type="term" value="F:DNA-binding transcription factor activity"/>
    <property type="evidence" value="ECO:0007669"/>
    <property type="project" value="InterPro"/>
</dbReference>
<dbReference type="PANTHER" id="PTHR43280:SF2">
    <property type="entry name" value="HTH-TYPE TRANSCRIPTIONAL REGULATOR EXSA"/>
    <property type="match status" value="1"/>
</dbReference>